<feature type="signal peptide" evidence="2">
    <location>
        <begin position="1"/>
        <end position="23"/>
    </location>
</feature>
<proteinExistence type="inferred from homology"/>
<protein>
    <submittedName>
        <fullName evidence="3">RidA family protein</fullName>
        <ecNumber evidence="3">3.5.-.-</ecNumber>
    </submittedName>
</protein>
<reference evidence="3 4" key="1">
    <citation type="submission" date="2023-10" db="EMBL/GenBank/DDBJ databases">
        <title>Surface-active antibiotics is a multifunctional adaptation for post-fire microbes.</title>
        <authorList>
            <person name="Liu M.D."/>
            <person name="Du Y."/>
            <person name="Koupaei S.K."/>
            <person name="Kim N.R."/>
            <person name="Zhang W."/>
            <person name="Traxler M.F."/>
        </authorList>
    </citation>
    <scope>NUCLEOTIDE SEQUENCE [LARGE SCALE GENOMIC DNA]</scope>
    <source>
        <strain evidence="3 4">F3</strain>
    </source>
</reference>
<comment type="similarity">
    <text evidence="1">Belongs to the RutC family.</text>
</comment>
<dbReference type="EMBL" id="CP136513">
    <property type="protein sequence ID" value="WOD18587.1"/>
    <property type="molecule type" value="Genomic_DNA"/>
</dbReference>
<dbReference type="Pfam" id="PF01042">
    <property type="entry name" value="Ribonuc_L-PSP"/>
    <property type="match status" value="1"/>
</dbReference>
<dbReference type="SUPFAM" id="SSF55298">
    <property type="entry name" value="YjgF-like"/>
    <property type="match status" value="1"/>
</dbReference>
<dbReference type="EC" id="3.5.-.-" evidence="3"/>
<name>A0ABZ0EQF2_9BURK</name>
<keyword evidence="4" id="KW-1185">Reference proteome</keyword>
<gene>
    <name evidence="3" type="ORF">RW095_38350</name>
</gene>
<evidence type="ECO:0000313" key="4">
    <source>
        <dbReference type="Proteomes" id="UP001302652"/>
    </source>
</evidence>
<dbReference type="PANTHER" id="PTHR11803">
    <property type="entry name" value="2-IMINOBUTANOATE/2-IMINOPROPANOATE DEAMINASE RIDA"/>
    <property type="match status" value="1"/>
</dbReference>
<keyword evidence="2" id="KW-0732">Signal</keyword>
<dbReference type="PROSITE" id="PS51257">
    <property type="entry name" value="PROKAR_LIPOPROTEIN"/>
    <property type="match status" value="1"/>
</dbReference>
<dbReference type="RefSeq" id="WP_317020851.1">
    <property type="nucleotide sequence ID" value="NZ_CP136513.1"/>
</dbReference>
<dbReference type="Proteomes" id="UP001302652">
    <property type="component" value="Chromosome 1"/>
</dbReference>
<dbReference type="InterPro" id="IPR035959">
    <property type="entry name" value="RutC-like_sf"/>
</dbReference>
<evidence type="ECO:0000256" key="2">
    <source>
        <dbReference type="SAM" id="SignalP"/>
    </source>
</evidence>
<feature type="chain" id="PRO_5045819991" evidence="2">
    <location>
        <begin position="24"/>
        <end position="150"/>
    </location>
</feature>
<sequence length="150" mass="15731">MVNIRTRAAVLMCLAGSLLAGCAAPESHLTKREVVLPSGTTPGASPYSPGLRVGNTIYISGQIAGEAGPDIRPQTELALKKVQAIIEAAGATMASIDKCTVFLTRQTDFAGMNDVWRNAFPSNPPARSTVIVAALARPEFVIELDCIAHA</sequence>
<dbReference type="Gene3D" id="3.30.1330.40">
    <property type="entry name" value="RutC-like"/>
    <property type="match status" value="1"/>
</dbReference>
<accession>A0ABZ0EQF2</accession>
<dbReference type="PANTHER" id="PTHR11803:SF58">
    <property type="entry name" value="PROTEIN HMF1-RELATED"/>
    <property type="match status" value="1"/>
</dbReference>
<dbReference type="GO" id="GO:0016787">
    <property type="term" value="F:hydrolase activity"/>
    <property type="evidence" value="ECO:0007669"/>
    <property type="project" value="UniProtKB-KW"/>
</dbReference>
<organism evidence="3 4">
    <name type="scientific">Paraburkholderia kirstenboschensis</name>
    <dbReference type="NCBI Taxonomy" id="1245436"/>
    <lineage>
        <taxon>Bacteria</taxon>
        <taxon>Pseudomonadati</taxon>
        <taxon>Pseudomonadota</taxon>
        <taxon>Betaproteobacteria</taxon>
        <taxon>Burkholderiales</taxon>
        <taxon>Burkholderiaceae</taxon>
        <taxon>Paraburkholderia</taxon>
    </lineage>
</organism>
<dbReference type="InterPro" id="IPR006175">
    <property type="entry name" value="YjgF/YER057c/UK114"/>
</dbReference>
<dbReference type="CDD" id="cd00448">
    <property type="entry name" value="YjgF_YER057c_UK114_family"/>
    <property type="match status" value="1"/>
</dbReference>
<evidence type="ECO:0000256" key="1">
    <source>
        <dbReference type="ARBA" id="ARBA00010552"/>
    </source>
</evidence>
<evidence type="ECO:0000313" key="3">
    <source>
        <dbReference type="EMBL" id="WOD18587.1"/>
    </source>
</evidence>
<keyword evidence="3" id="KW-0378">Hydrolase</keyword>